<evidence type="ECO:0000313" key="2">
    <source>
        <dbReference type="Proteomes" id="UP000054359"/>
    </source>
</evidence>
<proteinExistence type="predicted"/>
<evidence type="ECO:0000313" key="1">
    <source>
        <dbReference type="EMBL" id="KFM76368.1"/>
    </source>
</evidence>
<feature type="non-terminal residue" evidence="1">
    <location>
        <position position="52"/>
    </location>
</feature>
<organism evidence="1 2">
    <name type="scientific">Stegodyphus mimosarum</name>
    <name type="common">African social velvet spider</name>
    <dbReference type="NCBI Taxonomy" id="407821"/>
    <lineage>
        <taxon>Eukaryota</taxon>
        <taxon>Metazoa</taxon>
        <taxon>Ecdysozoa</taxon>
        <taxon>Arthropoda</taxon>
        <taxon>Chelicerata</taxon>
        <taxon>Arachnida</taxon>
        <taxon>Araneae</taxon>
        <taxon>Araneomorphae</taxon>
        <taxon>Entelegynae</taxon>
        <taxon>Eresoidea</taxon>
        <taxon>Eresidae</taxon>
        <taxon>Stegodyphus</taxon>
    </lineage>
</organism>
<name>A0A087UG79_STEMI</name>
<keyword evidence="2" id="KW-1185">Reference proteome</keyword>
<dbReference type="EMBL" id="KK119670">
    <property type="protein sequence ID" value="KFM76368.1"/>
    <property type="molecule type" value="Genomic_DNA"/>
</dbReference>
<accession>A0A087UG79</accession>
<gene>
    <name evidence="1" type="ORF">X975_15665</name>
</gene>
<dbReference type="Proteomes" id="UP000054359">
    <property type="component" value="Unassembled WGS sequence"/>
</dbReference>
<sequence>MGVAKYVSQFLDVRIQFIWPCFKLSQNLFSSFQGIGRWALDGTVGTCIDPVV</sequence>
<dbReference type="AlphaFoldDB" id="A0A087UG79"/>
<reference evidence="1 2" key="1">
    <citation type="submission" date="2013-11" db="EMBL/GenBank/DDBJ databases">
        <title>Genome sequencing of Stegodyphus mimosarum.</title>
        <authorList>
            <person name="Bechsgaard J."/>
        </authorList>
    </citation>
    <scope>NUCLEOTIDE SEQUENCE [LARGE SCALE GENOMIC DNA]</scope>
</reference>
<protein>
    <submittedName>
        <fullName evidence="1">Uncharacterized protein</fullName>
    </submittedName>
</protein>